<dbReference type="InterPro" id="IPR008906">
    <property type="entry name" value="HATC_C_dom"/>
</dbReference>
<comment type="caution">
    <text evidence="3">The sequence shown here is derived from an EMBL/GenBank/DDBJ whole genome shotgun (WGS) entry which is preliminary data.</text>
</comment>
<evidence type="ECO:0000313" key="4">
    <source>
        <dbReference type="Proteomes" id="UP000326396"/>
    </source>
</evidence>
<evidence type="ECO:0000313" key="3">
    <source>
        <dbReference type="EMBL" id="KAD7117255.1"/>
    </source>
</evidence>
<dbReference type="PANTHER" id="PTHR23272">
    <property type="entry name" value="BED FINGER-RELATED"/>
    <property type="match status" value="1"/>
</dbReference>
<keyword evidence="4" id="KW-1185">Reference proteome</keyword>
<feature type="domain" description="HAT C-terminal dimerisation" evidence="2">
    <location>
        <begin position="98"/>
        <end position="132"/>
    </location>
</feature>
<proteinExistence type="predicted"/>
<reference evidence="3 4" key="1">
    <citation type="submission" date="2019-05" db="EMBL/GenBank/DDBJ databases">
        <title>Mikania micrantha, genome provides insights into the molecular mechanism of rapid growth.</title>
        <authorList>
            <person name="Liu B."/>
        </authorList>
    </citation>
    <scope>NUCLEOTIDE SEQUENCE [LARGE SCALE GENOMIC DNA]</scope>
    <source>
        <strain evidence="3">NLD-2019</strain>
        <tissue evidence="3">Leaf</tissue>
    </source>
</reference>
<gene>
    <name evidence="3" type="ORF">E3N88_04523</name>
</gene>
<dbReference type="OrthoDB" id="1937594at2759"/>
<dbReference type="GO" id="GO:0046983">
    <property type="term" value="F:protein dimerization activity"/>
    <property type="evidence" value="ECO:0007669"/>
    <property type="project" value="InterPro"/>
</dbReference>
<evidence type="ECO:0000256" key="1">
    <source>
        <dbReference type="SAM" id="MobiDB-lite"/>
    </source>
</evidence>
<name>A0A5N6PUP8_9ASTR</name>
<evidence type="ECO:0000259" key="2">
    <source>
        <dbReference type="Pfam" id="PF05699"/>
    </source>
</evidence>
<dbReference type="EMBL" id="SZYD01000002">
    <property type="protein sequence ID" value="KAD7117255.1"/>
    <property type="molecule type" value="Genomic_DNA"/>
</dbReference>
<dbReference type="AlphaFoldDB" id="A0A5N6PUP8"/>
<accession>A0A5N6PUP8</accession>
<sequence>MDSHNKESSTIDGEDDGSLNSNVASSMDTKKMMAHYEFLETKHGEKQMCKCKKCGMKYKADSKNVENSNVNVDVLDELDGFKKFESQFRSVEREKSQLTMYLEELALSRSQELDILQYWKENQGRYPQLALMDYENKNEMEEGLVEDINELIPTYDNECLEKLCLSDEEIGRLRYLEGLNIEGRGLTECRILLKFRRHSCFHQIDGVLEISRDDKCRFVAGDGEDDKQKKQRANVGRLTR</sequence>
<dbReference type="Pfam" id="PF05699">
    <property type="entry name" value="Dimer_Tnp_hAT"/>
    <property type="match status" value="1"/>
</dbReference>
<organism evidence="3 4">
    <name type="scientific">Mikania micrantha</name>
    <name type="common">bitter vine</name>
    <dbReference type="NCBI Taxonomy" id="192012"/>
    <lineage>
        <taxon>Eukaryota</taxon>
        <taxon>Viridiplantae</taxon>
        <taxon>Streptophyta</taxon>
        <taxon>Embryophyta</taxon>
        <taxon>Tracheophyta</taxon>
        <taxon>Spermatophyta</taxon>
        <taxon>Magnoliopsida</taxon>
        <taxon>eudicotyledons</taxon>
        <taxon>Gunneridae</taxon>
        <taxon>Pentapetalae</taxon>
        <taxon>asterids</taxon>
        <taxon>campanulids</taxon>
        <taxon>Asterales</taxon>
        <taxon>Asteraceae</taxon>
        <taxon>Asteroideae</taxon>
        <taxon>Heliantheae alliance</taxon>
        <taxon>Eupatorieae</taxon>
        <taxon>Mikania</taxon>
    </lineage>
</organism>
<feature type="region of interest" description="Disordered" evidence="1">
    <location>
        <begin position="1"/>
        <end position="23"/>
    </location>
</feature>
<protein>
    <recommendedName>
        <fullName evidence="2">HAT C-terminal dimerisation domain-containing protein</fullName>
    </recommendedName>
</protein>
<dbReference type="PANTHER" id="PTHR23272:SF166">
    <property type="entry name" value="ZINC FINGER BED DOMAIN-CONTAINING PROTEIN RICESLEEPER 2-LIKE ISOFORM X1"/>
    <property type="match status" value="1"/>
</dbReference>
<dbReference type="Proteomes" id="UP000326396">
    <property type="component" value="Linkage Group LG10"/>
</dbReference>